<dbReference type="PANTHER" id="PTHR30572:SF15">
    <property type="entry name" value="ABC TRANSPORTER PERMEASE"/>
    <property type="match status" value="1"/>
</dbReference>
<evidence type="ECO:0000256" key="2">
    <source>
        <dbReference type="ARBA" id="ARBA00022475"/>
    </source>
</evidence>
<evidence type="ECO:0000256" key="4">
    <source>
        <dbReference type="ARBA" id="ARBA00022989"/>
    </source>
</evidence>
<evidence type="ECO:0000259" key="8">
    <source>
        <dbReference type="Pfam" id="PF12704"/>
    </source>
</evidence>
<sequence>MNYLSQIFSIALFNLRTIPQRTGSSITAAIGIAGVVAVLVGVLSIAEGFKKAMTSAGSPDVAIVLRKGSTDEMSSGISREQTRIIADAPGIARNAAGPITSAELFVIISLPKISTGTDANVPMRGVEPGAFDVRGTIKLLQGRRIEPGKNEIMVGAGAASSFAGLELGKTLEIGQNKWEVVGIFSANGGLAESEIWTDAGVLQPAYKRGTTFQSVYARLASPGAFQQFSDAVTKDPQLEVKTERLSDFYASQSDMLSNFITTIGTFIAGMMALGALFGALNTMYGAISTRTREIATLRALGFGSGPVVISVLVESLALALIGGTLGAALAYIAFNGMQTSTMNWQTFSQVTFAFAVTPALLLQAIIWASILGLLGGLFPAIRAARLPIASALRET</sequence>
<feature type="transmembrane region" description="Helical" evidence="6">
    <location>
        <begin position="26"/>
        <end position="46"/>
    </location>
</feature>
<proteinExistence type="predicted"/>
<evidence type="ECO:0000259" key="7">
    <source>
        <dbReference type="Pfam" id="PF02687"/>
    </source>
</evidence>
<feature type="transmembrane region" description="Helical" evidence="6">
    <location>
        <begin position="307"/>
        <end position="332"/>
    </location>
</feature>
<dbReference type="PANTHER" id="PTHR30572">
    <property type="entry name" value="MEMBRANE COMPONENT OF TRANSPORTER-RELATED"/>
    <property type="match status" value="1"/>
</dbReference>
<keyword evidence="5 6" id="KW-0472">Membrane</keyword>
<keyword evidence="3 6" id="KW-0812">Transmembrane</keyword>
<feature type="transmembrane region" description="Helical" evidence="6">
    <location>
        <begin position="263"/>
        <end position="287"/>
    </location>
</feature>
<dbReference type="GO" id="GO:0005886">
    <property type="term" value="C:plasma membrane"/>
    <property type="evidence" value="ECO:0007669"/>
    <property type="project" value="UniProtKB-SubCell"/>
</dbReference>
<keyword evidence="10" id="KW-1185">Reference proteome</keyword>
<gene>
    <name evidence="9" type="ORF">FEM03_16550</name>
</gene>
<dbReference type="AlphaFoldDB" id="A0A5R8KBD3"/>
<keyword evidence="4 6" id="KW-1133">Transmembrane helix</keyword>
<dbReference type="InterPro" id="IPR003838">
    <property type="entry name" value="ABC3_permease_C"/>
</dbReference>
<reference evidence="9 10" key="1">
    <citation type="submission" date="2019-05" db="EMBL/GenBank/DDBJ databases">
        <title>Verrucobacter flavum gen. nov., sp. nov. a new member of the family Verrucomicrobiaceae.</title>
        <authorList>
            <person name="Szuroczki S."/>
            <person name="Abbaszade G."/>
            <person name="Szabo A."/>
            <person name="Felfoldi T."/>
            <person name="Schumann P."/>
            <person name="Boka K."/>
            <person name="Keki Z."/>
            <person name="Toumi M."/>
            <person name="Toth E."/>
        </authorList>
    </citation>
    <scope>NUCLEOTIDE SEQUENCE [LARGE SCALE GENOMIC DNA]</scope>
    <source>
        <strain evidence="9 10">MG-N-17</strain>
    </source>
</reference>
<comment type="subcellular location">
    <subcellularLocation>
        <location evidence="1">Cell membrane</location>
        <topology evidence="1">Multi-pass membrane protein</topology>
    </subcellularLocation>
</comment>
<dbReference type="InterPro" id="IPR050250">
    <property type="entry name" value="Macrolide_Exporter_MacB"/>
</dbReference>
<feature type="domain" description="ABC3 transporter permease C-terminal" evidence="7">
    <location>
        <begin position="266"/>
        <end position="387"/>
    </location>
</feature>
<comment type="caution">
    <text evidence="9">The sequence shown here is derived from an EMBL/GenBank/DDBJ whole genome shotgun (WGS) entry which is preliminary data.</text>
</comment>
<evidence type="ECO:0000256" key="5">
    <source>
        <dbReference type="ARBA" id="ARBA00023136"/>
    </source>
</evidence>
<evidence type="ECO:0000313" key="10">
    <source>
        <dbReference type="Proteomes" id="UP000306196"/>
    </source>
</evidence>
<dbReference type="InterPro" id="IPR025857">
    <property type="entry name" value="MacB_PCD"/>
</dbReference>
<dbReference type="GO" id="GO:0022857">
    <property type="term" value="F:transmembrane transporter activity"/>
    <property type="evidence" value="ECO:0007669"/>
    <property type="project" value="TreeGrafter"/>
</dbReference>
<dbReference type="Pfam" id="PF12704">
    <property type="entry name" value="MacB_PCD"/>
    <property type="match status" value="1"/>
</dbReference>
<dbReference type="OrthoDB" id="241967at2"/>
<dbReference type="EMBL" id="VAUV01000012">
    <property type="protein sequence ID" value="TLD69567.1"/>
    <property type="molecule type" value="Genomic_DNA"/>
</dbReference>
<protein>
    <submittedName>
        <fullName evidence="9">ABC transporter permease</fullName>
    </submittedName>
</protein>
<feature type="transmembrane region" description="Helical" evidence="6">
    <location>
        <begin position="352"/>
        <end position="378"/>
    </location>
</feature>
<dbReference type="RefSeq" id="WP_138087395.1">
    <property type="nucleotide sequence ID" value="NZ_VAUV01000012.1"/>
</dbReference>
<evidence type="ECO:0000256" key="3">
    <source>
        <dbReference type="ARBA" id="ARBA00022692"/>
    </source>
</evidence>
<accession>A0A5R8KBD3</accession>
<dbReference type="Pfam" id="PF02687">
    <property type="entry name" value="FtsX"/>
    <property type="match status" value="1"/>
</dbReference>
<name>A0A5R8KBD3_9BACT</name>
<dbReference type="Proteomes" id="UP000306196">
    <property type="component" value="Unassembled WGS sequence"/>
</dbReference>
<evidence type="ECO:0000256" key="6">
    <source>
        <dbReference type="SAM" id="Phobius"/>
    </source>
</evidence>
<evidence type="ECO:0000256" key="1">
    <source>
        <dbReference type="ARBA" id="ARBA00004651"/>
    </source>
</evidence>
<feature type="domain" description="MacB-like periplasmic core" evidence="8">
    <location>
        <begin position="25"/>
        <end position="234"/>
    </location>
</feature>
<evidence type="ECO:0000313" key="9">
    <source>
        <dbReference type="EMBL" id="TLD69567.1"/>
    </source>
</evidence>
<keyword evidence="2" id="KW-1003">Cell membrane</keyword>
<organism evidence="9 10">
    <name type="scientific">Phragmitibacter flavus</name>
    <dbReference type="NCBI Taxonomy" id="2576071"/>
    <lineage>
        <taxon>Bacteria</taxon>
        <taxon>Pseudomonadati</taxon>
        <taxon>Verrucomicrobiota</taxon>
        <taxon>Verrucomicrobiia</taxon>
        <taxon>Verrucomicrobiales</taxon>
        <taxon>Verrucomicrobiaceae</taxon>
        <taxon>Phragmitibacter</taxon>
    </lineage>
</organism>